<keyword evidence="2" id="KW-0378">Hydrolase</keyword>
<protein>
    <submittedName>
        <fullName evidence="6">Trypsin-like peptidase domain-containing protein</fullName>
    </submittedName>
</protein>
<reference evidence="6 7" key="1">
    <citation type="submission" date="2023-04" db="EMBL/GenBank/DDBJ databases">
        <title>A novel bacteria isolated from coastal sediment.</title>
        <authorList>
            <person name="Liu X.-J."/>
            <person name="Du Z.-J."/>
        </authorList>
    </citation>
    <scope>NUCLEOTIDE SEQUENCE [LARGE SCALE GENOMIC DNA]</scope>
    <source>
        <strain evidence="6 7">SDUM461003</strain>
    </source>
</reference>
<evidence type="ECO:0000259" key="5">
    <source>
        <dbReference type="Pfam" id="PF17815"/>
    </source>
</evidence>
<dbReference type="Pfam" id="PF13365">
    <property type="entry name" value="Trypsin_2"/>
    <property type="match status" value="1"/>
</dbReference>
<dbReference type="InterPro" id="IPR009003">
    <property type="entry name" value="Peptidase_S1_PA"/>
</dbReference>
<dbReference type="InterPro" id="IPR043504">
    <property type="entry name" value="Peptidase_S1_PA_chymotrypsin"/>
</dbReference>
<name>A0ABU1AR78_9BACT</name>
<dbReference type="EMBL" id="JARXHW010000002">
    <property type="protein sequence ID" value="MDQ8206132.1"/>
    <property type="molecule type" value="Genomic_DNA"/>
</dbReference>
<keyword evidence="3" id="KW-0720">Serine protease</keyword>
<dbReference type="InterPro" id="IPR001940">
    <property type="entry name" value="Peptidase_S1C"/>
</dbReference>
<feature type="chain" id="PRO_5046982460" evidence="4">
    <location>
        <begin position="20"/>
        <end position="487"/>
    </location>
</feature>
<dbReference type="Gene3D" id="2.30.42.10">
    <property type="match status" value="1"/>
</dbReference>
<dbReference type="PRINTS" id="PR00834">
    <property type="entry name" value="PROTEASES2C"/>
</dbReference>
<dbReference type="Gene3D" id="2.40.10.10">
    <property type="entry name" value="Trypsin-like serine proteases"/>
    <property type="match status" value="2"/>
</dbReference>
<dbReference type="Pfam" id="PF17815">
    <property type="entry name" value="PDZ_3"/>
    <property type="match status" value="1"/>
</dbReference>
<dbReference type="InterPro" id="IPR041517">
    <property type="entry name" value="DEGP_PDZ"/>
</dbReference>
<evidence type="ECO:0000256" key="4">
    <source>
        <dbReference type="SAM" id="SignalP"/>
    </source>
</evidence>
<gene>
    <name evidence="6" type="ORF">QEH52_01325</name>
</gene>
<dbReference type="InterPro" id="IPR036034">
    <property type="entry name" value="PDZ_sf"/>
</dbReference>
<proteinExistence type="predicted"/>
<keyword evidence="4" id="KW-0732">Signal</keyword>
<evidence type="ECO:0000313" key="7">
    <source>
        <dbReference type="Proteomes" id="UP001225316"/>
    </source>
</evidence>
<keyword evidence="1" id="KW-0645">Protease</keyword>
<evidence type="ECO:0000256" key="3">
    <source>
        <dbReference type="ARBA" id="ARBA00022825"/>
    </source>
</evidence>
<dbReference type="RefSeq" id="WP_308948126.1">
    <property type="nucleotide sequence ID" value="NZ_JARXHW010000002.1"/>
</dbReference>
<comment type="caution">
    <text evidence="6">The sequence shown here is derived from an EMBL/GenBank/DDBJ whole genome shotgun (WGS) entry which is preliminary data.</text>
</comment>
<feature type="domain" description="Protease Do-like PDZ" evidence="5">
    <location>
        <begin position="339"/>
        <end position="479"/>
    </location>
</feature>
<dbReference type="PANTHER" id="PTHR45980">
    <property type="match status" value="1"/>
</dbReference>
<feature type="signal peptide" evidence="4">
    <location>
        <begin position="1"/>
        <end position="19"/>
    </location>
</feature>
<sequence length="487" mass="54562">MILRCLCLLLIFSSYTLHAAAPEQAVVQIINFAQQPNWVEPWRSSRVGQYTGSGFVIEGDRIMTNAHVVSWSKQILVRRYQDPKLYPAAIEYVGHDCDLAVIKVLDPAFYEGMQALEIGTLPKVRTAVTTYGYPAGGQQISYTQGVISRIEVQRYAHIYNRSLLTVQTDAAINPGNSGGPALQGDLVVGVSFQGNPNLENAGFFIPPNIIRHFLKDIEDGSYEGFPDAGISTARLHNPAFRKALQLPDNNIGARIDMLLQPFPKTHELLRENDVILEVEGYEVGSDSMILYEGNRLHVSILFDAVQDGESLNLLIWRDGQKLTIDLPVYKNTADRISGSQYDTLPPYLIVGGIVFTELSNNYCSALGKDWLKNFRTDVLYQLLYRAFQDEADAQAQPIVLSKVLQHPSNIDFGVHTKSILTKLNGQEIHSMQDLLQALNAGDDEFHRFEFLSGRVEALRRDDAEQANAQLLHTYQIPQAYRIEAQHD</sequence>
<evidence type="ECO:0000256" key="2">
    <source>
        <dbReference type="ARBA" id="ARBA00022801"/>
    </source>
</evidence>
<evidence type="ECO:0000256" key="1">
    <source>
        <dbReference type="ARBA" id="ARBA00022670"/>
    </source>
</evidence>
<evidence type="ECO:0000313" key="6">
    <source>
        <dbReference type="EMBL" id="MDQ8206132.1"/>
    </source>
</evidence>
<keyword evidence="7" id="KW-1185">Reference proteome</keyword>
<dbReference type="InterPro" id="IPR046449">
    <property type="entry name" value="DEGP_PDZ_sf"/>
</dbReference>
<dbReference type="PANTHER" id="PTHR45980:SF9">
    <property type="entry name" value="PROTEASE DO-LIKE 10, MITOCHONDRIAL-RELATED"/>
    <property type="match status" value="1"/>
</dbReference>
<dbReference type="Gene3D" id="3.20.190.20">
    <property type="match status" value="1"/>
</dbReference>
<organism evidence="6 7">
    <name type="scientific">Thalassobacterium maritimum</name>
    <dbReference type="NCBI Taxonomy" id="3041265"/>
    <lineage>
        <taxon>Bacteria</taxon>
        <taxon>Pseudomonadati</taxon>
        <taxon>Verrucomicrobiota</taxon>
        <taxon>Opitutia</taxon>
        <taxon>Puniceicoccales</taxon>
        <taxon>Coraliomargaritaceae</taxon>
        <taxon>Thalassobacterium</taxon>
    </lineage>
</organism>
<dbReference type="Proteomes" id="UP001225316">
    <property type="component" value="Unassembled WGS sequence"/>
</dbReference>
<dbReference type="SUPFAM" id="SSF50494">
    <property type="entry name" value="Trypsin-like serine proteases"/>
    <property type="match status" value="1"/>
</dbReference>
<accession>A0ABU1AR78</accession>